<evidence type="ECO:0008006" key="5">
    <source>
        <dbReference type="Google" id="ProtNLM"/>
    </source>
</evidence>
<comment type="caution">
    <text evidence="3">The sequence shown here is derived from an EMBL/GenBank/DDBJ whole genome shotgun (WGS) entry which is preliminary data.</text>
</comment>
<protein>
    <recommendedName>
        <fullName evidence="5">Calcium-binding protein</fullName>
    </recommendedName>
</protein>
<sequence length="271" mass="28160">MGVTIRVGGDYSLDMTDYDLDLSSLGNVYISSYNKTTISGYVGSLKVVINGKGFSYSDDGLVGGTVTGFTEKYGSSLYASVSGLNLSVKTIIKLAESGSENAIKSAVKTALAGADDIYGSNSSDVLFGYSGNDTISGNRGNDRLVGGAGNDKLIGGIGADALLGEGGKDTFVYKTVSESSAQLGIDTIFDFSGAGGDRIDLSGIDANTKTAKNDGFYFVGSKAFSGTAGELRVEKQASDTYVYGDTNGDKVADFQLHFDDPIVMSKGFFIL</sequence>
<dbReference type="EMBL" id="JAANCM010000007">
    <property type="protein sequence ID" value="NHT77011.1"/>
    <property type="molecule type" value="Genomic_DNA"/>
</dbReference>
<proteinExistence type="predicted"/>
<dbReference type="PANTHER" id="PTHR38340">
    <property type="entry name" value="S-LAYER PROTEIN"/>
    <property type="match status" value="1"/>
</dbReference>
<keyword evidence="2" id="KW-0964">Secreted</keyword>
<dbReference type="PROSITE" id="PS00330">
    <property type="entry name" value="HEMOLYSIN_CALCIUM"/>
    <property type="match status" value="2"/>
</dbReference>
<dbReference type="GO" id="GO:0005509">
    <property type="term" value="F:calcium ion binding"/>
    <property type="evidence" value="ECO:0007669"/>
    <property type="project" value="InterPro"/>
</dbReference>
<keyword evidence="4" id="KW-1185">Reference proteome</keyword>
<evidence type="ECO:0000313" key="4">
    <source>
        <dbReference type="Proteomes" id="UP001155840"/>
    </source>
</evidence>
<evidence type="ECO:0000256" key="2">
    <source>
        <dbReference type="ARBA" id="ARBA00022525"/>
    </source>
</evidence>
<dbReference type="InterPro" id="IPR050557">
    <property type="entry name" value="RTX_toxin/Mannuronan_C5-epim"/>
</dbReference>
<evidence type="ECO:0000256" key="1">
    <source>
        <dbReference type="ARBA" id="ARBA00004613"/>
    </source>
</evidence>
<dbReference type="Proteomes" id="UP001155840">
    <property type="component" value="Unassembled WGS sequence"/>
</dbReference>
<organism evidence="3 4">
    <name type="scientific">Ferranicluibacter rubi</name>
    <dbReference type="NCBI Taxonomy" id="2715133"/>
    <lineage>
        <taxon>Bacteria</taxon>
        <taxon>Pseudomonadati</taxon>
        <taxon>Pseudomonadota</taxon>
        <taxon>Alphaproteobacteria</taxon>
        <taxon>Hyphomicrobiales</taxon>
        <taxon>Rhizobiaceae</taxon>
        <taxon>Ferranicluibacter</taxon>
    </lineage>
</organism>
<accession>A0AA43ZIH8</accession>
<reference evidence="3" key="1">
    <citation type="submission" date="2020-03" db="EMBL/GenBank/DDBJ databases">
        <title>Ferranicluibacter endophyticum gen. nov., sp. nov., a new genus isolated from Rubus ulmifolius Schott. stem.</title>
        <authorList>
            <person name="Roca-Couso R."/>
            <person name="Flores-Felix J.D."/>
            <person name="Igual J.M."/>
            <person name="Rivas R."/>
        </authorList>
    </citation>
    <scope>NUCLEOTIDE SEQUENCE</scope>
    <source>
        <strain evidence="3">CRRU44</strain>
    </source>
</reference>
<dbReference type="InterPro" id="IPR001343">
    <property type="entry name" value="Hemolysn_Ca-bd"/>
</dbReference>
<name>A0AA43ZIH8_9HYPH</name>
<gene>
    <name evidence="3" type="ORF">G8E10_14880</name>
</gene>
<dbReference type="Gene3D" id="2.150.10.10">
    <property type="entry name" value="Serralysin-like metalloprotease, C-terminal"/>
    <property type="match status" value="1"/>
</dbReference>
<comment type="subcellular location">
    <subcellularLocation>
        <location evidence="1">Secreted</location>
    </subcellularLocation>
</comment>
<evidence type="ECO:0000313" key="3">
    <source>
        <dbReference type="EMBL" id="NHT77011.1"/>
    </source>
</evidence>
<dbReference type="AlphaFoldDB" id="A0AA43ZIH8"/>
<dbReference type="InterPro" id="IPR018511">
    <property type="entry name" value="Hemolysin-typ_Ca-bd_CS"/>
</dbReference>
<dbReference type="GO" id="GO:0005576">
    <property type="term" value="C:extracellular region"/>
    <property type="evidence" value="ECO:0007669"/>
    <property type="project" value="UniProtKB-SubCell"/>
</dbReference>
<dbReference type="PRINTS" id="PR00313">
    <property type="entry name" value="CABNDNGRPT"/>
</dbReference>
<dbReference type="RefSeq" id="WP_167129902.1">
    <property type="nucleotide sequence ID" value="NZ_JAANCM010000007.1"/>
</dbReference>
<dbReference type="PANTHER" id="PTHR38340:SF1">
    <property type="entry name" value="S-LAYER PROTEIN"/>
    <property type="match status" value="1"/>
</dbReference>
<dbReference type="InterPro" id="IPR011049">
    <property type="entry name" value="Serralysin-like_metalloprot_C"/>
</dbReference>
<dbReference type="Pfam" id="PF00353">
    <property type="entry name" value="HemolysinCabind"/>
    <property type="match status" value="1"/>
</dbReference>
<dbReference type="SUPFAM" id="SSF51120">
    <property type="entry name" value="beta-Roll"/>
    <property type="match status" value="1"/>
</dbReference>